<organism evidence="1 2">
    <name type="scientific">Streptomyces melanosporofaciens</name>
    <dbReference type="NCBI Taxonomy" id="67327"/>
    <lineage>
        <taxon>Bacteria</taxon>
        <taxon>Bacillati</taxon>
        <taxon>Actinomycetota</taxon>
        <taxon>Actinomycetes</taxon>
        <taxon>Kitasatosporales</taxon>
        <taxon>Streptomycetaceae</taxon>
        <taxon>Streptomyces</taxon>
        <taxon>Streptomyces violaceusniger group</taxon>
    </lineage>
</organism>
<dbReference type="Proteomes" id="UP000198609">
    <property type="component" value="Unassembled WGS sequence"/>
</dbReference>
<evidence type="ECO:0000313" key="2">
    <source>
        <dbReference type="Proteomes" id="UP000198609"/>
    </source>
</evidence>
<gene>
    <name evidence="1" type="ORF">SAMN04490356_9354</name>
</gene>
<dbReference type="AlphaFoldDB" id="A0A1H5CD48"/>
<evidence type="ECO:0000313" key="1">
    <source>
        <dbReference type="EMBL" id="SED64723.1"/>
    </source>
</evidence>
<dbReference type="RefSeq" id="WP_093470014.1">
    <property type="nucleotide sequence ID" value="NZ_FNST01000002.1"/>
</dbReference>
<proteinExistence type="predicted"/>
<dbReference type="EMBL" id="FNST01000002">
    <property type="protein sequence ID" value="SED64723.1"/>
    <property type="molecule type" value="Genomic_DNA"/>
</dbReference>
<sequence>MTAQPRRGWAVWTEEIPARTLLDMPPDLSKKVVNFLSALALEVGGAIDRDRRPPGDPMDDLGTRYSLQIGGEPIVFEYVVLPELREIRVPVLVWFR</sequence>
<protein>
    <submittedName>
        <fullName evidence="1">Uncharacterized protein</fullName>
    </submittedName>
</protein>
<reference evidence="2" key="1">
    <citation type="submission" date="2016-10" db="EMBL/GenBank/DDBJ databases">
        <authorList>
            <person name="Varghese N."/>
            <person name="Submissions S."/>
        </authorList>
    </citation>
    <scope>NUCLEOTIDE SEQUENCE [LARGE SCALE GENOMIC DNA]</scope>
    <source>
        <strain evidence="2">DSM 40318</strain>
    </source>
</reference>
<name>A0A1H5CD48_STRMJ</name>
<accession>A0A1H5CD48</accession>
<keyword evidence="2" id="KW-1185">Reference proteome</keyword>